<name>A0A7X6BNJ3_9CAUL</name>
<keyword evidence="1" id="KW-0472">Membrane</keyword>
<feature type="transmembrane region" description="Helical" evidence="1">
    <location>
        <begin position="81"/>
        <end position="101"/>
    </location>
</feature>
<evidence type="ECO:0000313" key="2">
    <source>
        <dbReference type="EMBL" id="NJC40521.1"/>
    </source>
</evidence>
<gene>
    <name evidence="2" type="ORF">GGQ87_000779</name>
</gene>
<dbReference type="EMBL" id="JAATJM010000001">
    <property type="protein sequence ID" value="NJC40521.1"/>
    <property type="molecule type" value="Genomic_DNA"/>
</dbReference>
<dbReference type="AlphaFoldDB" id="A0A7X6BNJ3"/>
<evidence type="ECO:0000256" key="1">
    <source>
        <dbReference type="SAM" id="Phobius"/>
    </source>
</evidence>
<keyword evidence="3" id="KW-1185">Reference proteome</keyword>
<dbReference type="PROSITE" id="PS51257">
    <property type="entry name" value="PROKAR_LIPOPROTEIN"/>
    <property type="match status" value="1"/>
</dbReference>
<feature type="transmembrane region" description="Helical" evidence="1">
    <location>
        <begin position="45"/>
        <end position="69"/>
    </location>
</feature>
<feature type="transmembrane region" description="Helical" evidence="1">
    <location>
        <begin position="121"/>
        <end position="148"/>
    </location>
</feature>
<keyword evidence="1" id="KW-1133">Transmembrane helix</keyword>
<dbReference type="RefSeq" id="WP_168045393.1">
    <property type="nucleotide sequence ID" value="NZ_JAATJM010000001.1"/>
</dbReference>
<keyword evidence="1" id="KW-0812">Transmembrane</keyword>
<comment type="caution">
    <text evidence="2">The sequence shown here is derived from an EMBL/GenBank/DDBJ whole genome shotgun (WGS) entry which is preliminary data.</text>
</comment>
<accession>A0A7X6BNJ3</accession>
<evidence type="ECO:0000313" key="3">
    <source>
        <dbReference type="Proteomes" id="UP000587415"/>
    </source>
</evidence>
<dbReference type="Proteomes" id="UP000587415">
    <property type="component" value="Unassembled WGS sequence"/>
</dbReference>
<organism evidence="2 3">
    <name type="scientific">Brevundimonas alba</name>
    <dbReference type="NCBI Taxonomy" id="74314"/>
    <lineage>
        <taxon>Bacteria</taxon>
        <taxon>Pseudomonadati</taxon>
        <taxon>Pseudomonadota</taxon>
        <taxon>Alphaproteobacteria</taxon>
        <taxon>Caulobacterales</taxon>
        <taxon>Caulobacteraceae</taxon>
        <taxon>Brevundimonas</taxon>
    </lineage>
</organism>
<sequence length="156" mass="15775">MKFDMIALAVTGAACVAAVTGCTWLLSGFAPGFSAAAVFLEADIIVKLVMILLMLLTLPILVLGGIGLATRSAARPMGMSLRIIALVCVLLGGLAAGYSWMNIQSAIAVVGPVSFEVVAPSYAEALMAFACGLFVATLALAFAVGAGLRAGARPKA</sequence>
<protein>
    <submittedName>
        <fullName evidence="2">Uncharacterized protein</fullName>
    </submittedName>
</protein>
<proteinExistence type="predicted"/>
<reference evidence="2 3" key="1">
    <citation type="submission" date="2020-03" db="EMBL/GenBank/DDBJ databases">
        <title>Genomic Encyclopedia of Type Strains, Phase IV (KMG-IV): sequencing the most valuable type-strain genomes for metagenomic binning, comparative biology and taxonomic classification.</title>
        <authorList>
            <person name="Goeker M."/>
        </authorList>
    </citation>
    <scope>NUCLEOTIDE SEQUENCE [LARGE SCALE GENOMIC DNA]</scope>
    <source>
        <strain evidence="2 3">DSM 4736</strain>
    </source>
</reference>